<evidence type="ECO:0000259" key="1">
    <source>
        <dbReference type="Pfam" id="PF14111"/>
    </source>
</evidence>
<organism evidence="2 3">
    <name type="scientific">Lithocarpus litseifolius</name>
    <dbReference type="NCBI Taxonomy" id="425828"/>
    <lineage>
        <taxon>Eukaryota</taxon>
        <taxon>Viridiplantae</taxon>
        <taxon>Streptophyta</taxon>
        <taxon>Embryophyta</taxon>
        <taxon>Tracheophyta</taxon>
        <taxon>Spermatophyta</taxon>
        <taxon>Magnoliopsida</taxon>
        <taxon>eudicotyledons</taxon>
        <taxon>Gunneridae</taxon>
        <taxon>Pentapetalae</taxon>
        <taxon>rosids</taxon>
        <taxon>fabids</taxon>
        <taxon>Fagales</taxon>
        <taxon>Fagaceae</taxon>
        <taxon>Lithocarpus</taxon>
    </lineage>
</organism>
<dbReference type="InterPro" id="IPR040256">
    <property type="entry name" value="At4g02000-like"/>
</dbReference>
<sequence length="221" mass="25638">MIGDGGNFWVYMGFGLPEKGRMECELVSRERSGEEDVELQRSTKKEFKFHADEEEEPFSDEEVDDPLEGTVAIKLSKRIKMNIRAKWAHSLIVKVSGRTVGFHFLHSRIMHLWKPAGRLDCIDLENDFYLIKFKLVEDFEKVLKGGRWFIGEHYLTIRAWEPYFKHTVAACSKVAVWACLLWLPIEFYELEVLKEIGRAIGPVLRIDANIDVGTRGRYAQL</sequence>
<proteinExistence type="predicted"/>
<dbReference type="AlphaFoldDB" id="A0AAW2BEM4"/>
<gene>
    <name evidence="2" type="ORF">SO802_032845</name>
</gene>
<dbReference type="EMBL" id="JAZDWU010000012">
    <property type="protein sequence ID" value="KAK9983320.1"/>
    <property type="molecule type" value="Genomic_DNA"/>
</dbReference>
<dbReference type="PANTHER" id="PTHR31286">
    <property type="entry name" value="GLYCINE-RICH CELL WALL STRUCTURAL PROTEIN 1.8-LIKE"/>
    <property type="match status" value="1"/>
</dbReference>
<dbReference type="Pfam" id="PF14111">
    <property type="entry name" value="DUF4283"/>
    <property type="match status" value="1"/>
</dbReference>
<dbReference type="PANTHER" id="PTHR31286:SF99">
    <property type="entry name" value="DUF4283 DOMAIN-CONTAINING PROTEIN"/>
    <property type="match status" value="1"/>
</dbReference>
<comment type="caution">
    <text evidence="2">The sequence shown here is derived from an EMBL/GenBank/DDBJ whole genome shotgun (WGS) entry which is preliminary data.</text>
</comment>
<accession>A0AAW2BEM4</accession>
<reference evidence="2 3" key="1">
    <citation type="submission" date="2024-01" db="EMBL/GenBank/DDBJ databases">
        <title>A telomere-to-telomere, gap-free genome of sweet tea (Lithocarpus litseifolius).</title>
        <authorList>
            <person name="Zhou J."/>
        </authorList>
    </citation>
    <scope>NUCLEOTIDE SEQUENCE [LARGE SCALE GENOMIC DNA]</scope>
    <source>
        <strain evidence="2">Zhou-2022a</strain>
        <tissue evidence="2">Leaf</tissue>
    </source>
</reference>
<keyword evidence="3" id="KW-1185">Reference proteome</keyword>
<feature type="domain" description="DUF4283" evidence="1">
    <location>
        <begin position="85"/>
        <end position="167"/>
    </location>
</feature>
<name>A0AAW2BEM4_9ROSI</name>
<dbReference type="InterPro" id="IPR025558">
    <property type="entry name" value="DUF4283"/>
</dbReference>
<evidence type="ECO:0000313" key="2">
    <source>
        <dbReference type="EMBL" id="KAK9983320.1"/>
    </source>
</evidence>
<dbReference type="Proteomes" id="UP001459277">
    <property type="component" value="Unassembled WGS sequence"/>
</dbReference>
<protein>
    <recommendedName>
        <fullName evidence="1">DUF4283 domain-containing protein</fullName>
    </recommendedName>
</protein>
<evidence type="ECO:0000313" key="3">
    <source>
        <dbReference type="Proteomes" id="UP001459277"/>
    </source>
</evidence>